<protein>
    <submittedName>
        <fullName evidence="1">Uncharacterized protein</fullName>
    </submittedName>
</protein>
<comment type="caution">
    <text evidence="1">The sequence shown here is derived from an EMBL/GenBank/DDBJ whole genome shotgun (WGS) entry which is preliminary data.</text>
</comment>
<proteinExistence type="predicted"/>
<sequence>MFFNEKGILNIDEIVTNNDSFQKIMEDGMVTDEEVKAQSDKIVSMLKDMEARYTEPQLFEIKRLLAETSVLYAVYQLNALQTINK</sequence>
<name>A0A9D2GYX4_9BACE</name>
<dbReference type="EMBL" id="DXAV01000084">
    <property type="protein sequence ID" value="HIZ92503.1"/>
    <property type="molecule type" value="Genomic_DNA"/>
</dbReference>
<reference evidence="1" key="2">
    <citation type="submission" date="2021-04" db="EMBL/GenBank/DDBJ databases">
        <authorList>
            <person name="Gilroy R."/>
        </authorList>
    </citation>
    <scope>NUCLEOTIDE SEQUENCE</scope>
    <source>
        <strain evidence="1">CHK118-2852</strain>
    </source>
</reference>
<dbReference type="Proteomes" id="UP000824108">
    <property type="component" value="Unassembled WGS sequence"/>
</dbReference>
<gene>
    <name evidence="1" type="ORF">H9807_10380</name>
</gene>
<dbReference type="AlphaFoldDB" id="A0A9D2GYX4"/>
<accession>A0A9D2GYX4</accession>
<evidence type="ECO:0000313" key="2">
    <source>
        <dbReference type="Proteomes" id="UP000824108"/>
    </source>
</evidence>
<organism evidence="1 2">
    <name type="scientific">Candidatus Bacteroides merdavium</name>
    <dbReference type="NCBI Taxonomy" id="2838472"/>
    <lineage>
        <taxon>Bacteria</taxon>
        <taxon>Pseudomonadati</taxon>
        <taxon>Bacteroidota</taxon>
        <taxon>Bacteroidia</taxon>
        <taxon>Bacteroidales</taxon>
        <taxon>Bacteroidaceae</taxon>
        <taxon>Bacteroides</taxon>
    </lineage>
</organism>
<reference evidence="1" key="1">
    <citation type="journal article" date="2021" name="PeerJ">
        <title>Extensive microbial diversity within the chicken gut microbiome revealed by metagenomics and culture.</title>
        <authorList>
            <person name="Gilroy R."/>
            <person name="Ravi A."/>
            <person name="Getino M."/>
            <person name="Pursley I."/>
            <person name="Horton D.L."/>
            <person name="Alikhan N.F."/>
            <person name="Baker D."/>
            <person name="Gharbi K."/>
            <person name="Hall N."/>
            <person name="Watson M."/>
            <person name="Adriaenssens E.M."/>
            <person name="Foster-Nyarko E."/>
            <person name="Jarju S."/>
            <person name="Secka A."/>
            <person name="Antonio M."/>
            <person name="Oren A."/>
            <person name="Chaudhuri R.R."/>
            <person name="La Ragione R."/>
            <person name="Hildebrand F."/>
            <person name="Pallen M.J."/>
        </authorList>
    </citation>
    <scope>NUCLEOTIDE SEQUENCE</scope>
    <source>
        <strain evidence="1">CHK118-2852</strain>
    </source>
</reference>
<evidence type="ECO:0000313" key="1">
    <source>
        <dbReference type="EMBL" id="HIZ92503.1"/>
    </source>
</evidence>